<dbReference type="PANTHER" id="PTHR14110:SF0">
    <property type="entry name" value="MITOCHONDRIAL IMPORT INNER MEMBRANE TRANSLOCASE SUBUNIT TIM22"/>
    <property type="match status" value="1"/>
</dbReference>
<comment type="caution">
    <text evidence="9">The sequence shown here is derived from an EMBL/GenBank/DDBJ whole genome shotgun (WGS) entry which is preliminary data.</text>
</comment>
<comment type="subcellular location">
    <subcellularLocation>
        <location evidence="1">Mitochondrion inner membrane</location>
        <topology evidence="1">Multi-pass membrane protein</topology>
    </subcellularLocation>
</comment>
<dbReference type="Proteomes" id="UP000789595">
    <property type="component" value="Unassembled WGS sequence"/>
</dbReference>
<dbReference type="EMBL" id="CAKKNE010000003">
    <property type="protein sequence ID" value="CAH0372742.1"/>
    <property type="molecule type" value="Genomic_DNA"/>
</dbReference>
<evidence type="ECO:0000256" key="7">
    <source>
        <dbReference type="ARBA" id="ARBA00023136"/>
    </source>
</evidence>
<feature type="signal peptide" evidence="8">
    <location>
        <begin position="1"/>
        <end position="28"/>
    </location>
</feature>
<keyword evidence="8" id="KW-0732">Signal</keyword>
<dbReference type="InterPro" id="IPR039175">
    <property type="entry name" value="TIM22"/>
</dbReference>
<keyword evidence="4" id="KW-0999">Mitochondrion inner membrane</keyword>
<dbReference type="PANTHER" id="PTHR14110">
    <property type="entry name" value="MITOCHONDRIAL IMPORT INNER MEMBRANE TRANSLOCASE SUBUNIT TIM22"/>
    <property type="match status" value="1"/>
</dbReference>
<dbReference type="InterPro" id="IPR005046">
    <property type="entry name" value="DUF285"/>
</dbReference>
<feature type="chain" id="PRO_5035274042" description="Mitochondrial import inner membrane translocase subunit TIM22" evidence="8">
    <location>
        <begin position="29"/>
        <end position="1268"/>
    </location>
</feature>
<evidence type="ECO:0008006" key="11">
    <source>
        <dbReference type="Google" id="ProtNLM"/>
    </source>
</evidence>
<protein>
    <recommendedName>
        <fullName evidence="11">Mitochondrial import inner membrane translocase subunit TIM22</fullName>
    </recommendedName>
</protein>
<name>A0A8J2WXS3_9STRA</name>
<dbReference type="OrthoDB" id="443928at2759"/>
<evidence type="ECO:0000256" key="2">
    <source>
        <dbReference type="ARBA" id="ARBA00008444"/>
    </source>
</evidence>
<evidence type="ECO:0000256" key="5">
    <source>
        <dbReference type="ARBA" id="ARBA00022989"/>
    </source>
</evidence>
<dbReference type="GO" id="GO:0045039">
    <property type="term" value="P:protein insertion into mitochondrial inner membrane"/>
    <property type="evidence" value="ECO:0007669"/>
    <property type="project" value="InterPro"/>
</dbReference>
<sequence length="1268" mass="134482">MPTRRCPSTTTTPWLAIAVLATARSSGAQSTNAAITGVGTFLSGSGSSAGRGLALGVLLASPHLAAARPFGAANTSVAATRRKLGYAMTDSSIRTAVAAWLSNSASAEATYGHISTWDTSGVTDMSGLICTSGRCLYENPAAEFFNDDIGAWDTSGVTSMEALFKGASAFNRDIGGWSVVAVRSMEDMFNRAYSFNQDIGAWDTSGVTTMCGMFEEATSFNQDISSWNVAAVIDMHDMFKDASAFDQDLGWCVAYDVDTEDAFSSTPCESTSCSVEQRSDCPTGNVMTDSNIGTAVAAWLADATTAETTYGHISTWATGGVTDMSLLFCAQYCGSGTNSAAASFNEDIGAWDTSGVTDMGAMFRGAYAFDQDISGWAVHSVTDMTEMFGDASAFDQDLGWCVNDDVSLGYAFSGTPCESTYCGVKWETNTGDCDVSLTGNVMVNWKIRWAVAAWLSDATAAESTYGHISTWETSGVTDMSQLFCAQYCGSGTNSAAASFNEDIGAWDTSGVTDMGAMFRGAYAFDQDIGAWDTSGVIYMHVMFYDASAFDQDLNWCVANDVNLDYAFEGTPCASTSCGVQKMEEGTCAPTLAPTTTPAPTATPAPTIAPLVADDSTIRTAVAAWLSDSAAAEATYGHISTWETSGVTSMSSLFAGSSFNEDIGAWDTSGVTTMYRMFDEASAFDQDLGWCVDDDVVLCDFWGNCAFDGTPCESTSCGVVQMDNCPITGYVMDDDSIRDAVAAWFADQSAAEATYGHISTWDTSGVTDMSGLISTCCLLDDDLPVEFFNEDIGAWDTSGVTTMEYMFDGASAFNQDIGAWDTSGVTTMEYMFDGASAFNQDIGAWDTSGVTTMANMFQEATSFNQDISSWNVGAVTDMHDMFKDATAFNQDLGWCLNNDVDLDDAFDTAQCESTWCGIVGGVNCNILPGIGSVMVNWKIRVAVGVWLSNPTGATATYGHISTWETGGVTDMDELFEEASSFNEDISAWDTSGVTSMVEMFKEASSFNQDVGGWSVGAVLDMEEMFEDASSFNQDLGWCVDHRVYLGSFAFYNTRCESTSCGVVQVNYLFNCPRPTPRPMPDSGCKPTLRCHCLTMDDDASTYRAPASALPAFRYFSLPASPVAPPPNPLWLTQESCAFKATTGVVLGAGVGAMMGLFFGILGADPSVPVGPGGRAIPAAPLAHQVRVAWRALGDKAMWYTKSFAVITALFSGCDCLFEKARGRHDAINGSLSGCATGAVLAAKQGPQAACLGCVGFAAFSVAVDALMHQ</sequence>
<dbReference type="AlphaFoldDB" id="A0A8J2WXS3"/>
<keyword evidence="7" id="KW-0472">Membrane</keyword>
<gene>
    <name evidence="9" type="ORF">PECAL_3P27690</name>
</gene>
<proteinExistence type="inferred from homology"/>
<accession>A0A8J2WXS3</accession>
<dbReference type="GO" id="GO:0008320">
    <property type="term" value="F:protein transmembrane transporter activity"/>
    <property type="evidence" value="ECO:0007669"/>
    <property type="project" value="TreeGrafter"/>
</dbReference>
<evidence type="ECO:0000256" key="8">
    <source>
        <dbReference type="SAM" id="SignalP"/>
    </source>
</evidence>
<dbReference type="Pfam" id="PF02466">
    <property type="entry name" value="Tim17"/>
    <property type="match status" value="1"/>
</dbReference>
<dbReference type="NCBIfam" id="TIGR02167">
    <property type="entry name" value="Liste_lipo_26"/>
    <property type="match status" value="5"/>
</dbReference>
<dbReference type="GO" id="GO:0030943">
    <property type="term" value="F:mitochondrion targeting sequence binding"/>
    <property type="evidence" value="ECO:0007669"/>
    <property type="project" value="TreeGrafter"/>
</dbReference>
<comment type="similarity">
    <text evidence="2">Belongs to the Tim17/Tim22/Tim23 family.</text>
</comment>
<reference evidence="9" key="1">
    <citation type="submission" date="2021-11" db="EMBL/GenBank/DDBJ databases">
        <authorList>
            <consortium name="Genoscope - CEA"/>
            <person name="William W."/>
        </authorList>
    </citation>
    <scope>NUCLEOTIDE SEQUENCE</scope>
</reference>
<keyword evidence="10" id="KW-1185">Reference proteome</keyword>
<evidence type="ECO:0000313" key="9">
    <source>
        <dbReference type="EMBL" id="CAH0372742.1"/>
    </source>
</evidence>
<dbReference type="Pfam" id="PF03382">
    <property type="entry name" value="DUF285"/>
    <property type="match status" value="6"/>
</dbReference>
<keyword evidence="5" id="KW-1133">Transmembrane helix</keyword>
<dbReference type="GO" id="GO:0042721">
    <property type="term" value="C:TIM22 mitochondrial import inner membrane insertion complex"/>
    <property type="evidence" value="ECO:0007669"/>
    <property type="project" value="InterPro"/>
</dbReference>
<dbReference type="InterPro" id="IPR011889">
    <property type="entry name" value="Liste_lipo_26"/>
</dbReference>
<evidence type="ECO:0000256" key="3">
    <source>
        <dbReference type="ARBA" id="ARBA00022692"/>
    </source>
</evidence>
<organism evidence="9 10">
    <name type="scientific">Pelagomonas calceolata</name>
    <dbReference type="NCBI Taxonomy" id="35677"/>
    <lineage>
        <taxon>Eukaryota</taxon>
        <taxon>Sar</taxon>
        <taxon>Stramenopiles</taxon>
        <taxon>Ochrophyta</taxon>
        <taxon>Pelagophyceae</taxon>
        <taxon>Pelagomonadales</taxon>
        <taxon>Pelagomonadaceae</taxon>
        <taxon>Pelagomonas</taxon>
    </lineage>
</organism>
<keyword evidence="3" id="KW-0812">Transmembrane</keyword>
<evidence type="ECO:0000256" key="6">
    <source>
        <dbReference type="ARBA" id="ARBA00023128"/>
    </source>
</evidence>
<keyword evidence="6" id="KW-0496">Mitochondrion</keyword>
<evidence type="ECO:0000256" key="4">
    <source>
        <dbReference type="ARBA" id="ARBA00022792"/>
    </source>
</evidence>
<evidence type="ECO:0000313" key="10">
    <source>
        <dbReference type="Proteomes" id="UP000789595"/>
    </source>
</evidence>
<evidence type="ECO:0000256" key="1">
    <source>
        <dbReference type="ARBA" id="ARBA00004448"/>
    </source>
</evidence>